<dbReference type="RefSeq" id="WP_129348808.1">
    <property type="nucleotide sequence ID" value="NZ_CP012670.1"/>
</dbReference>
<keyword evidence="2" id="KW-0677">Repeat</keyword>
<feature type="compositionally biased region" description="Low complexity" evidence="4">
    <location>
        <begin position="26"/>
        <end position="40"/>
    </location>
</feature>
<feature type="compositionally biased region" description="Gly residues" evidence="4">
    <location>
        <begin position="41"/>
        <end position="66"/>
    </location>
</feature>
<keyword evidence="1 5" id="KW-0732">Signal</keyword>
<organism evidence="7 8">
    <name type="scientific">Sorangium cellulosum</name>
    <name type="common">Polyangium cellulosum</name>
    <dbReference type="NCBI Taxonomy" id="56"/>
    <lineage>
        <taxon>Bacteria</taxon>
        <taxon>Pseudomonadati</taxon>
        <taxon>Myxococcota</taxon>
        <taxon>Polyangia</taxon>
        <taxon>Polyangiales</taxon>
        <taxon>Polyangiaceae</taxon>
        <taxon>Sorangium</taxon>
    </lineage>
</organism>
<evidence type="ECO:0000313" key="7">
    <source>
        <dbReference type="EMBL" id="AUX23558.1"/>
    </source>
</evidence>
<evidence type="ECO:0000259" key="6">
    <source>
        <dbReference type="Pfam" id="PF04151"/>
    </source>
</evidence>
<dbReference type="NCBIfam" id="TIGR02232">
    <property type="entry name" value="myxo_disulf_rpt"/>
    <property type="match status" value="2"/>
</dbReference>
<evidence type="ECO:0000313" key="8">
    <source>
        <dbReference type="Proteomes" id="UP000295781"/>
    </source>
</evidence>
<dbReference type="Proteomes" id="UP000295781">
    <property type="component" value="Chromosome"/>
</dbReference>
<dbReference type="EMBL" id="CP012670">
    <property type="protein sequence ID" value="AUX23558.1"/>
    <property type="molecule type" value="Genomic_DNA"/>
</dbReference>
<keyword evidence="3" id="KW-1015">Disulfide bond</keyword>
<evidence type="ECO:0000256" key="5">
    <source>
        <dbReference type="SAM" id="SignalP"/>
    </source>
</evidence>
<dbReference type="PROSITE" id="PS51257">
    <property type="entry name" value="PROKAR_LIPOPROTEIN"/>
    <property type="match status" value="1"/>
</dbReference>
<reference evidence="7 8" key="1">
    <citation type="submission" date="2015-09" db="EMBL/GenBank/DDBJ databases">
        <title>Sorangium comparison.</title>
        <authorList>
            <person name="Zaburannyi N."/>
            <person name="Bunk B."/>
            <person name="Overmann J."/>
            <person name="Mueller R."/>
        </authorList>
    </citation>
    <scope>NUCLEOTIDE SEQUENCE [LARGE SCALE GENOMIC DNA]</scope>
    <source>
        <strain evidence="7 8">So ceGT47</strain>
    </source>
</reference>
<dbReference type="AlphaFoldDB" id="A0A4P2Q3I3"/>
<dbReference type="InterPro" id="IPR007280">
    <property type="entry name" value="Peptidase_C_arc/bac"/>
</dbReference>
<accession>A0A4P2Q3I3</accession>
<feature type="region of interest" description="Disordered" evidence="4">
    <location>
        <begin position="26"/>
        <end position="66"/>
    </location>
</feature>
<evidence type="ECO:0000256" key="2">
    <source>
        <dbReference type="ARBA" id="ARBA00022737"/>
    </source>
</evidence>
<protein>
    <recommendedName>
        <fullName evidence="6">Peptidase C-terminal archaeal/bacterial domain-containing protein</fullName>
    </recommendedName>
</protein>
<dbReference type="OrthoDB" id="5490961at2"/>
<gene>
    <name evidence="7" type="ORF">SOCEGT47_040850</name>
</gene>
<evidence type="ECO:0000256" key="3">
    <source>
        <dbReference type="ARBA" id="ARBA00023157"/>
    </source>
</evidence>
<feature type="signal peptide" evidence="5">
    <location>
        <begin position="1"/>
        <end position="25"/>
    </location>
</feature>
<feature type="chain" id="PRO_5020266045" description="Peptidase C-terminal archaeal/bacterial domain-containing protein" evidence="5">
    <location>
        <begin position="26"/>
        <end position="587"/>
    </location>
</feature>
<dbReference type="Gene3D" id="2.60.120.380">
    <property type="match status" value="2"/>
</dbReference>
<sequence>MSRFGVSRTIAAVALLGAATAAASACGGDDGGPARPRPGTTGTGTAGGDGGAGSGAGAGGAGGGGSGAGAGGAAPATCGNDVADPGEACDGPDLGIASCRSFGFDDGELRCSADCTVDTSGCSGDEGCQDGRDNDGDRLVDCADPECSGACADMCAAPQDLSDPAFVTGDTSGHATVASACTLGSPGVAYTFTATTTGFLDIVLTPRTDARLAVVLRSTCDDAASEIECSGFSAGTGVDTRLTVPVREGDSMYVVVTGADGDQAGPFELAVRSRTTACGDGIQDPTEECDNPLGQEGDGCSDECRLEPTEVEPNETVASATPYDTPFYAAITPAGDVDVVSVVVPQGPTVLIAETISVTTADCIGNRLDSTLEILDDRGDLLVRAHRGGTGQCARAVAPSLAAGTYHVRVTAGPGAPLPTFPYRLDVTMIEEVCGDGDMTAGEQCDDGNTTAGDGCGPTCRFELDETEPNNTPAQANDHAAPWLAEIAPAGDVDVIAVSVPGPSSTLNVVVSDNGTGACMAGQLDSFIEILGSDGSTVLASDEDSGLGYCSFASVPDLAAGTYYVRVRAAQIVPDATFFYRLNVTLL</sequence>
<dbReference type="Pfam" id="PF04151">
    <property type="entry name" value="PPC"/>
    <property type="match status" value="1"/>
</dbReference>
<evidence type="ECO:0000256" key="1">
    <source>
        <dbReference type="ARBA" id="ARBA00022729"/>
    </source>
</evidence>
<evidence type="ECO:0000256" key="4">
    <source>
        <dbReference type="SAM" id="MobiDB-lite"/>
    </source>
</evidence>
<name>A0A4P2Q3I3_SORCE</name>
<feature type="domain" description="Peptidase C-terminal archaeal/bacterial" evidence="6">
    <location>
        <begin position="492"/>
        <end position="569"/>
    </location>
</feature>
<proteinExistence type="predicted"/>
<dbReference type="InterPro" id="IPR011936">
    <property type="entry name" value="Myxo_disulph_rpt"/>
</dbReference>